<dbReference type="PROSITE" id="PS50082">
    <property type="entry name" value="WD_REPEATS_2"/>
    <property type="match status" value="1"/>
</dbReference>
<dbReference type="Pfam" id="PF12937">
    <property type="entry name" value="F-box-like"/>
    <property type="match status" value="1"/>
</dbReference>
<dbReference type="AlphaFoldDB" id="A0A139AL20"/>
<dbReference type="InterPro" id="IPR036322">
    <property type="entry name" value="WD40_repeat_dom_sf"/>
</dbReference>
<dbReference type="InterPro" id="IPR001810">
    <property type="entry name" value="F-box_dom"/>
</dbReference>
<evidence type="ECO:0000256" key="1">
    <source>
        <dbReference type="PROSITE-ProRule" id="PRU00221"/>
    </source>
</evidence>
<keyword evidence="1" id="KW-0853">WD repeat</keyword>
<gene>
    <name evidence="3" type="ORF">M427DRAFT_252350</name>
</gene>
<dbReference type="SUPFAM" id="SSF81383">
    <property type="entry name" value="F-box domain"/>
    <property type="match status" value="1"/>
</dbReference>
<dbReference type="Proteomes" id="UP000070544">
    <property type="component" value="Unassembled WGS sequence"/>
</dbReference>
<accession>A0A139AL20</accession>
<organism evidence="3 4">
    <name type="scientific">Gonapodya prolifera (strain JEL478)</name>
    <name type="common">Monoblepharis prolifera</name>
    <dbReference type="NCBI Taxonomy" id="1344416"/>
    <lineage>
        <taxon>Eukaryota</taxon>
        <taxon>Fungi</taxon>
        <taxon>Fungi incertae sedis</taxon>
        <taxon>Chytridiomycota</taxon>
        <taxon>Chytridiomycota incertae sedis</taxon>
        <taxon>Monoblepharidomycetes</taxon>
        <taxon>Monoblepharidales</taxon>
        <taxon>Gonapodyaceae</taxon>
        <taxon>Gonapodya</taxon>
    </lineage>
</organism>
<dbReference type="PROSITE" id="PS50181">
    <property type="entry name" value="FBOX"/>
    <property type="match status" value="1"/>
</dbReference>
<evidence type="ECO:0000313" key="4">
    <source>
        <dbReference type="Proteomes" id="UP000070544"/>
    </source>
</evidence>
<feature type="repeat" description="WD" evidence="1">
    <location>
        <begin position="100"/>
        <end position="133"/>
    </location>
</feature>
<keyword evidence="4" id="KW-1185">Reference proteome</keyword>
<name>A0A139AL20_GONPJ</name>
<dbReference type="EMBL" id="KQ965746">
    <property type="protein sequence ID" value="KXS17489.1"/>
    <property type="molecule type" value="Genomic_DNA"/>
</dbReference>
<sequence length="286" mass="32422">MTLLLSLPDETILKILSLLDAKDVLAFGIVNRRCHKVSNESLLWYSLCHHQSMAEPTFRKEMEMPVPVASHCPDSPTFDWKSEWRWRFGKLRAFDTSHGIANHSGIVWNIVHSEDSEYAFSSGSDGAIKYWKLMPAPDGGKDFGCVRTIFAAEGIGKVDPNVVGESTTIQKWGERALVCSWRGYIRILVSSVHITSSSWQPVTLNWEEYRTSSMVVSWPPFQRHRHQYLPFCLSTFPNLNFVRPATPLAVCDCGISGCLQLDIHTPRLPGIQREPYCLLLRPTNCL</sequence>
<dbReference type="Gene3D" id="1.20.1280.50">
    <property type="match status" value="1"/>
</dbReference>
<dbReference type="SMART" id="SM00256">
    <property type="entry name" value="FBOX"/>
    <property type="match status" value="1"/>
</dbReference>
<dbReference type="OrthoDB" id="3219396at2759"/>
<dbReference type="InterPro" id="IPR001680">
    <property type="entry name" value="WD40_rpt"/>
</dbReference>
<dbReference type="PROSITE" id="PS50294">
    <property type="entry name" value="WD_REPEATS_REGION"/>
    <property type="match status" value="1"/>
</dbReference>
<evidence type="ECO:0000259" key="2">
    <source>
        <dbReference type="PROSITE" id="PS50181"/>
    </source>
</evidence>
<protein>
    <recommendedName>
        <fullName evidence="2">F-box domain-containing protein</fullName>
    </recommendedName>
</protein>
<reference evidence="3 4" key="1">
    <citation type="journal article" date="2015" name="Genome Biol. Evol.">
        <title>Phylogenomic analyses indicate that early fungi evolved digesting cell walls of algal ancestors of land plants.</title>
        <authorList>
            <person name="Chang Y."/>
            <person name="Wang S."/>
            <person name="Sekimoto S."/>
            <person name="Aerts A.L."/>
            <person name="Choi C."/>
            <person name="Clum A."/>
            <person name="LaButti K.M."/>
            <person name="Lindquist E.A."/>
            <person name="Yee Ngan C."/>
            <person name="Ohm R.A."/>
            <person name="Salamov A.A."/>
            <person name="Grigoriev I.V."/>
            <person name="Spatafora J.W."/>
            <person name="Berbee M.L."/>
        </authorList>
    </citation>
    <scope>NUCLEOTIDE SEQUENCE [LARGE SCALE GENOMIC DNA]</scope>
    <source>
        <strain evidence="3 4">JEL478</strain>
    </source>
</reference>
<dbReference type="InterPro" id="IPR036047">
    <property type="entry name" value="F-box-like_dom_sf"/>
</dbReference>
<evidence type="ECO:0000313" key="3">
    <source>
        <dbReference type="EMBL" id="KXS17489.1"/>
    </source>
</evidence>
<proteinExistence type="predicted"/>
<feature type="domain" description="F-box" evidence="2">
    <location>
        <begin position="1"/>
        <end position="47"/>
    </location>
</feature>
<dbReference type="SUPFAM" id="SSF50978">
    <property type="entry name" value="WD40 repeat-like"/>
    <property type="match status" value="1"/>
</dbReference>